<dbReference type="CDD" id="cd09917">
    <property type="entry name" value="F-box_SF"/>
    <property type="match status" value="1"/>
</dbReference>
<feature type="domain" description="F-box" evidence="1">
    <location>
        <begin position="57"/>
        <end position="100"/>
    </location>
</feature>
<reference evidence="2 3" key="1">
    <citation type="journal article" date="2012" name="PLoS Pathog.">
        <title>Diverse lifestyles and strategies of plant pathogenesis encoded in the genomes of eighteen Dothideomycetes fungi.</title>
        <authorList>
            <person name="Ohm R.A."/>
            <person name="Feau N."/>
            <person name="Henrissat B."/>
            <person name="Schoch C.L."/>
            <person name="Horwitz B.A."/>
            <person name="Barry K.W."/>
            <person name="Condon B.J."/>
            <person name="Copeland A.C."/>
            <person name="Dhillon B."/>
            <person name="Glaser F."/>
            <person name="Hesse C.N."/>
            <person name="Kosti I."/>
            <person name="LaButti K."/>
            <person name="Lindquist E.A."/>
            <person name="Lucas S."/>
            <person name="Salamov A.A."/>
            <person name="Bradshaw R.E."/>
            <person name="Ciuffetti L."/>
            <person name="Hamelin R.C."/>
            <person name="Kema G.H.J."/>
            <person name="Lawrence C."/>
            <person name="Scott J.A."/>
            <person name="Spatafora J.W."/>
            <person name="Turgeon B.G."/>
            <person name="de Wit P.J.G.M."/>
            <person name="Zhong S."/>
            <person name="Goodwin S.B."/>
            <person name="Grigoriev I.V."/>
        </authorList>
    </citation>
    <scope>NUCLEOTIDE SEQUENCE [LARGE SCALE GENOMIC DNA]</scope>
    <source>
        <strain evidence="3">28A</strain>
    </source>
</reference>
<evidence type="ECO:0000313" key="3">
    <source>
        <dbReference type="Proteomes" id="UP000016935"/>
    </source>
</evidence>
<dbReference type="InterPro" id="IPR036047">
    <property type="entry name" value="F-box-like_dom_sf"/>
</dbReference>
<dbReference type="AlphaFoldDB" id="R0IFR5"/>
<dbReference type="InterPro" id="IPR001810">
    <property type="entry name" value="F-box_dom"/>
</dbReference>
<sequence>MLPFFNIVPGSPSTGPIGWHLHATECGETRTSFASYVQLDFVAGTTTKSAKTGFPDFSRLPAELQVHVLSFCSSATLFRLMHTCSALRHAASKLFWARPDTWYSLDGTWLLAGGFPGETHCVTEFLRRVRQLEIRFEHVREVMPPATDEQDEQIYGFWRALQRLAPRLERVVVSHDAPRITRTISLELLKRVLQKRPRGIDAFASVITAGDASTHRGIRYRGRFGAAGWELTDPEWVRQSVLLPPKAWRGPMGEYAQAQYQIDRCLRMRRARHALRIQAAERSYLSEEEWFKCPGRECHDYFFEGRAWAVHAVETQDFMYADVPVEYKDEFDRYEDMIERVDRRAWDTVLRIRKRYRGASIQERKEIEQETLDQLLCDPDYASSKPAKESGIWMLYQDCVKEER</sequence>
<dbReference type="SUPFAM" id="SSF81383">
    <property type="entry name" value="F-box domain"/>
    <property type="match status" value="1"/>
</dbReference>
<dbReference type="EMBL" id="KB908814">
    <property type="protein sequence ID" value="EOA83896.1"/>
    <property type="molecule type" value="Genomic_DNA"/>
</dbReference>
<dbReference type="Pfam" id="PF12937">
    <property type="entry name" value="F-box-like"/>
    <property type="match status" value="1"/>
</dbReference>
<dbReference type="GeneID" id="19403708"/>
<evidence type="ECO:0000313" key="2">
    <source>
        <dbReference type="EMBL" id="EOA83896.1"/>
    </source>
</evidence>
<protein>
    <recommendedName>
        <fullName evidence="1">F-box domain-containing protein</fullName>
    </recommendedName>
</protein>
<dbReference type="RefSeq" id="XP_008028080.1">
    <property type="nucleotide sequence ID" value="XM_008029889.1"/>
</dbReference>
<reference evidence="2 3" key="2">
    <citation type="journal article" date="2013" name="PLoS Genet.">
        <title>Comparative genome structure, secondary metabolite, and effector coding capacity across Cochliobolus pathogens.</title>
        <authorList>
            <person name="Condon B.J."/>
            <person name="Leng Y."/>
            <person name="Wu D."/>
            <person name="Bushley K.E."/>
            <person name="Ohm R.A."/>
            <person name="Otillar R."/>
            <person name="Martin J."/>
            <person name="Schackwitz W."/>
            <person name="Grimwood J."/>
            <person name="MohdZainudin N."/>
            <person name="Xue C."/>
            <person name="Wang R."/>
            <person name="Manning V.A."/>
            <person name="Dhillon B."/>
            <person name="Tu Z.J."/>
            <person name="Steffenson B.J."/>
            <person name="Salamov A."/>
            <person name="Sun H."/>
            <person name="Lowry S."/>
            <person name="LaButti K."/>
            <person name="Han J."/>
            <person name="Copeland A."/>
            <person name="Lindquist E."/>
            <person name="Barry K."/>
            <person name="Schmutz J."/>
            <person name="Baker S.E."/>
            <person name="Ciuffetti L.M."/>
            <person name="Grigoriev I.V."/>
            <person name="Zhong S."/>
            <person name="Turgeon B.G."/>
        </authorList>
    </citation>
    <scope>NUCLEOTIDE SEQUENCE [LARGE SCALE GENOMIC DNA]</scope>
    <source>
        <strain evidence="3">28A</strain>
    </source>
</reference>
<gene>
    <name evidence="2" type="ORF">SETTUDRAFT_32911</name>
</gene>
<dbReference type="HOGENOM" id="CLU_631780_0_0_1"/>
<dbReference type="OrthoDB" id="5397557at2759"/>
<evidence type="ECO:0000259" key="1">
    <source>
        <dbReference type="Pfam" id="PF12937"/>
    </source>
</evidence>
<keyword evidence="3" id="KW-1185">Reference proteome</keyword>
<proteinExistence type="predicted"/>
<dbReference type="Proteomes" id="UP000016935">
    <property type="component" value="Unassembled WGS sequence"/>
</dbReference>
<name>R0IFR5_EXST2</name>
<accession>R0IFR5</accession>
<organism evidence="2 3">
    <name type="scientific">Exserohilum turcicum (strain 28A)</name>
    <name type="common">Northern leaf blight fungus</name>
    <name type="synonym">Setosphaeria turcica</name>
    <dbReference type="NCBI Taxonomy" id="671987"/>
    <lineage>
        <taxon>Eukaryota</taxon>
        <taxon>Fungi</taxon>
        <taxon>Dikarya</taxon>
        <taxon>Ascomycota</taxon>
        <taxon>Pezizomycotina</taxon>
        <taxon>Dothideomycetes</taxon>
        <taxon>Pleosporomycetidae</taxon>
        <taxon>Pleosporales</taxon>
        <taxon>Pleosporineae</taxon>
        <taxon>Pleosporaceae</taxon>
        <taxon>Exserohilum</taxon>
    </lineage>
</organism>
<dbReference type="eggNOG" id="ENOG502T837">
    <property type="taxonomic scope" value="Eukaryota"/>
</dbReference>